<evidence type="ECO:0000313" key="1">
    <source>
        <dbReference type="EMBL" id="EKE70865.1"/>
    </source>
</evidence>
<organism evidence="1 2">
    <name type="scientific">Oceanibaculum indicum P24</name>
    <dbReference type="NCBI Taxonomy" id="1207063"/>
    <lineage>
        <taxon>Bacteria</taxon>
        <taxon>Pseudomonadati</taxon>
        <taxon>Pseudomonadota</taxon>
        <taxon>Alphaproteobacteria</taxon>
        <taxon>Rhodospirillales</taxon>
        <taxon>Oceanibaculaceae</taxon>
        <taxon>Oceanibaculum</taxon>
    </lineage>
</organism>
<gene>
    <name evidence="1" type="ORF">P24_15019</name>
</gene>
<dbReference type="EMBL" id="AMRL01000024">
    <property type="protein sequence ID" value="EKE70865.1"/>
    <property type="molecule type" value="Genomic_DNA"/>
</dbReference>
<dbReference type="Proteomes" id="UP000006746">
    <property type="component" value="Unassembled WGS sequence"/>
</dbReference>
<dbReference type="RefSeq" id="WP_008945607.1">
    <property type="nucleotide sequence ID" value="NZ_AMRL01000024.1"/>
</dbReference>
<dbReference type="AlphaFoldDB" id="K2K014"/>
<proteinExistence type="predicted"/>
<dbReference type="STRING" id="1207063.P24_15019"/>
<keyword evidence="2" id="KW-1185">Reference proteome</keyword>
<accession>K2K014</accession>
<reference evidence="1 2" key="1">
    <citation type="journal article" date="2012" name="J. Bacteriol.">
        <title>Genome Sequence of Oceanibaculum indicum Type Strain P24.</title>
        <authorList>
            <person name="Lai Q."/>
            <person name="Shao Z."/>
        </authorList>
    </citation>
    <scope>NUCLEOTIDE SEQUENCE [LARGE SCALE GENOMIC DNA]</scope>
    <source>
        <strain evidence="1 2">P24</strain>
    </source>
</reference>
<comment type="caution">
    <text evidence="1">The sequence shown here is derived from an EMBL/GenBank/DDBJ whole genome shotgun (WGS) entry which is preliminary data.</text>
</comment>
<evidence type="ECO:0000313" key="2">
    <source>
        <dbReference type="Proteomes" id="UP000006746"/>
    </source>
</evidence>
<name>K2K014_9PROT</name>
<protein>
    <submittedName>
        <fullName evidence="1">Uncharacterized protein</fullName>
    </submittedName>
</protein>
<sequence length="82" mass="8296">MSDRDSDTDPAIKAADAALAPLIATMTGDQLVEFGVGIMAKGVMRTAQSAGHEEAADLASAASSALTAIHLDMRRAAARAGL</sequence>